<evidence type="ECO:0000256" key="5">
    <source>
        <dbReference type="PROSITE-ProRule" id="PRU01091"/>
    </source>
</evidence>
<evidence type="ECO:0000256" key="2">
    <source>
        <dbReference type="ARBA" id="ARBA00023012"/>
    </source>
</evidence>
<feature type="modified residue" description="4-aspartylphosphate" evidence="4">
    <location>
        <position position="54"/>
    </location>
</feature>
<keyword evidence="1 4" id="KW-0597">Phosphoprotein</keyword>
<dbReference type="GO" id="GO:0006355">
    <property type="term" value="P:regulation of DNA-templated transcription"/>
    <property type="evidence" value="ECO:0007669"/>
    <property type="project" value="InterPro"/>
</dbReference>
<dbReference type="SMART" id="SM00448">
    <property type="entry name" value="REC"/>
    <property type="match status" value="1"/>
</dbReference>
<dbReference type="InterPro" id="IPR036388">
    <property type="entry name" value="WH-like_DNA-bd_sf"/>
</dbReference>
<dbReference type="SUPFAM" id="SSF52172">
    <property type="entry name" value="CheY-like"/>
    <property type="match status" value="1"/>
</dbReference>
<dbReference type="RefSeq" id="WP_143372587.1">
    <property type="nucleotide sequence ID" value="NZ_VJVZ01000003.1"/>
</dbReference>
<evidence type="ECO:0000313" key="8">
    <source>
        <dbReference type="EMBL" id="TRW25923.1"/>
    </source>
</evidence>
<keyword evidence="9" id="KW-1185">Reference proteome</keyword>
<dbReference type="Pfam" id="PF00072">
    <property type="entry name" value="Response_reg"/>
    <property type="match status" value="1"/>
</dbReference>
<dbReference type="SMART" id="SM00862">
    <property type="entry name" value="Trans_reg_C"/>
    <property type="match status" value="1"/>
</dbReference>
<evidence type="ECO:0000256" key="4">
    <source>
        <dbReference type="PROSITE-ProRule" id="PRU00169"/>
    </source>
</evidence>
<dbReference type="PANTHER" id="PTHR48111">
    <property type="entry name" value="REGULATOR OF RPOS"/>
    <property type="match status" value="1"/>
</dbReference>
<dbReference type="Gene3D" id="1.10.10.10">
    <property type="entry name" value="Winged helix-like DNA-binding domain superfamily/Winged helix DNA-binding domain"/>
    <property type="match status" value="1"/>
</dbReference>
<dbReference type="PROSITE" id="PS51755">
    <property type="entry name" value="OMPR_PHOB"/>
    <property type="match status" value="1"/>
</dbReference>
<dbReference type="InterPro" id="IPR001789">
    <property type="entry name" value="Sig_transdc_resp-reg_receiver"/>
</dbReference>
<keyword evidence="3 5" id="KW-0238">DNA-binding</keyword>
<dbReference type="GO" id="GO:0032993">
    <property type="term" value="C:protein-DNA complex"/>
    <property type="evidence" value="ECO:0007669"/>
    <property type="project" value="TreeGrafter"/>
</dbReference>
<dbReference type="SUPFAM" id="SSF46894">
    <property type="entry name" value="C-terminal effector domain of the bipartite response regulators"/>
    <property type="match status" value="1"/>
</dbReference>
<dbReference type="GO" id="GO:0005829">
    <property type="term" value="C:cytosol"/>
    <property type="evidence" value="ECO:0007669"/>
    <property type="project" value="TreeGrafter"/>
</dbReference>
<name>A0A552V622_9FLAO</name>
<dbReference type="InterPro" id="IPR001867">
    <property type="entry name" value="OmpR/PhoB-type_DNA-bd"/>
</dbReference>
<dbReference type="InterPro" id="IPR016032">
    <property type="entry name" value="Sig_transdc_resp-reg_C-effctor"/>
</dbReference>
<dbReference type="AlphaFoldDB" id="A0A552V622"/>
<dbReference type="Proteomes" id="UP000320643">
    <property type="component" value="Unassembled WGS sequence"/>
</dbReference>
<dbReference type="OrthoDB" id="9790442at2"/>
<proteinExistence type="predicted"/>
<protein>
    <submittedName>
        <fullName evidence="8">Response regulator transcription factor</fullName>
    </submittedName>
</protein>
<evidence type="ECO:0000259" key="7">
    <source>
        <dbReference type="PROSITE" id="PS51755"/>
    </source>
</evidence>
<evidence type="ECO:0000313" key="9">
    <source>
        <dbReference type="Proteomes" id="UP000320643"/>
    </source>
</evidence>
<dbReference type="InterPro" id="IPR011006">
    <property type="entry name" value="CheY-like_superfamily"/>
</dbReference>
<dbReference type="Gene3D" id="3.40.50.2300">
    <property type="match status" value="1"/>
</dbReference>
<dbReference type="Pfam" id="PF00486">
    <property type="entry name" value="Trans_reg_C"/>
    <property type="match status" value="1"/>
</dbReference>
<dbReference type="PANTHER" id="PTHR48111:SF40">
    <property type="entry name" value="PHOSPHATE REGULON TRANSCRIPTIONAL REGULATORY PROTEIN PHOB"/>
    <property type="match status" value="1"/>
</dbReference>
<accession>A0A552V622</accession>
<feature type="DNA-binding region" description="OmpR/PhoB-type" evidence="5">
    <location>
        <begin position="129"/>
        <end position="226"/>
    </location>
</feature>
<gene>
    <name evidence="8" type="ORF">FMM05_06785</name>
</gene>
<feature type="domain" description="Response regulatory" evidence="6">
    <location>
        <begin position="5"/>
        <end position="119"/>
    </location>
</feature>
<sequence>MNNVKVLYLEDEGTIGTITRDSLVKSGFTVDWQQDGRKALDAFNNNSYSICVVDIMTPGIDGYTFVNEVRKKDQSIPVIFLTARSLTQDVIKGFEIGGNDYLKKPFSIEELIVRINALLNRAPKAPEAIPVFTIGKYTFNYPLMELSSESKKITLTNLENEVLYRLITNKNALVERQKVLIELWGDDTFFNARSMDVFITKLRKHFADDDSIAILNIRGKGYKMTVR</sequence>
<dbReference type="EMBL" id="VJVZ01000003">
    <property type="protein sequence ID" value="TRW25923.1"/>
    <property type="molecule type" value="Genomic_DNA"/>
</dbReference>
<keyword evidence="2" id="KW-0902">Two-component regulatory system</keyword>
<dbReference type="GO" id="GO:0000156">
    <property type="term" value="F:phosphorelay response regulator activity"/>
    <property type="evidence" value="ECO:0007669"/>
    <property type="project" value="TreeGrafter"/>
</dbReference>
<feature type="domain" description="OmpR/PhoB-type" evidence="7">
    <location>
        <begin position="129"/>
        <end position="226"/>
    </location>
</feature>
<evidence type="ECO:0000256" key="3">
    <source>
        <dbReference type="ARBA" id="ARBA00023125"/>
    </source>
</evidence>
<organism evidence="8 9">
    <name type="scientific">Flavobacterium zepuense</name>
    <dbReference type="NCBI Taxonomy" id="2593302"/>
    <lineage>
        <taxon>Bacteria</taxon>
        <taxon>Pseudomonadati</taxon>
        <taxon>Bacteroidota</taxon>
        <taxon>Flavobacteriia</taxon>
        <taxon>Flavobacteriales</taxon>
        <taxon>Flavobacteriaceae</taxon>
        <taxon>Flavobacterium</taxon>
    </lineage>
</organism>
<comment type="caution">
    <text evidence="8">The sequence shown here is derived from an EMBL/GenBank/DDBJ whole genome shotgun (WGS) entry which is preliminary data.</text>
</comment>
<dbReference type="InterPro" id="IPR039420">
    <property type="entry name" value="WalR-like"/>
</dbReference>
<reference evidence="8 9" key="1">
    <citation type="submission" date="2019-07" db="EMBL/GenBank/DDBJ databases">
        <title>Flavobacterium sp. nov., isolated from glacier ice.</title>
        <authorList>
            <person name="Liu Q."/>
            <person name="Xin Y.-H."/>
        </authorList>
    </citation>
    <scope>NUCLEOTIDE SEQUENCE [LARGE SCALE GENOMIC DNA]</scope>
    <source>
        <strain evidence="8 9">ZT4R6</strain>
    </source>
</reference>
<dbReference type="PROSITE" id="PS50110">
    <property type="entry name" value="RESPONSE_REGULATORY"/>
    <property type="match status" value="1"/>
</dbReference>
<evidence type="ECO:0000256" key="1">
    <source>
        <dbReference type="ARBA" id="ARBA00022553"/>
    </source>
</evidence>
<dbReference type="Gene3D" id="6.10.250.690">
    <property type="match status" value="1"/>
</dbReference>
<evidence type="ECO:0000259" key="6">
    <source>
        <dbReference type="PROSITE" id="PS50110"/>
    </source>
</evidence>
<dbReference type="CDD" id="cd00383">
    <property type="entry name" value="trans_reg_C"/>
    <property type="match status" value="1"/>
</dbReference>
<dbReference type="GO" id="GO:0000976">
    <property type="term" value="F:transcription cis-regulatory region binding"/>
    <property type="evidence" value="ECO:0007669"/>
    <property type="project" value="TreeGrafter"/>
</dbReference>